<keyword evidence="4" id="KW-1185">Reference proteome</keyword>
<evidence type="ECO:0000256" key="2">
    <source>
        <dbReference type="ARBA" id="ARBA00022679"/>
    </source>
</evidence>
<reference evidence="4" key="2">
    <citation type="submission" date="2019-01" db="EMBL/GenBank/DDBJ databases">
        <title>Sinorhodobacter populi sp. nov. isolated from the symptomatic bark tissue of Populus euramericana canker.</title>
        <authorList>
            <person name="Li Y."/>
        </authorList>
    </citation>
    <scope>NUCLEOTIDE SEQUENCE [LARGE SCALE GENOMIC DNA]</scope>
    <source>
        <strain evidence="4">CGMCC 1.12963</strain>
    </source>
</reference>
<accession>A0A443LZ48</accession>
<dbReference type="Proteomes" id="UP000288071">
    <property type="component" value="Unassembled WGS sequence"/>
</dbReference>
<dbReference type="PANTHER" id="PTHR13707:SF60">
    <property type="entry name" value="ACETATE COA-TRANSFERASE SUBUNIT ALPHA"/>
    <property type="match status" value="1"/>
</dbReference>
<evidence type="ECO:0000256" key="1">
    <source>
        <dbReference type="ARBA" id="ARBA00005612"/>
    </source>
</evidence>
<dbReference type="SMART" id="SM00882">
    <property type="entry name" value="CoA_trans"/>
    <property type="match status" value="1"/>
</dbReference>
<comment type="caution">
    <text evidence="3">The sequence shown here is derived from an EMBL/GenBank/DDBJ whole genome shotgun (WGS) entry which is preliminary data.</text>
</comment>
<dbReference type="Pfam" id="PF01144">
    <property type="entry name" value="CoA_trans"/>
    <property type="match status" value="1"/>
</dbReference>
<dbReference type="AlphaFoldDB" id="A0A443LZ48"/>
<name>A0A443LZ48_9RHOB</name>
<evidence type="ECO:0000313" key="4">
    <source>
        <dbReference type="Proteomes" id="UP000288071"/>
    </source>
</evidence>
<dbReference type="PROSITE" id="PS01273">
    <property type="entry name" value="COA_TRANSF_1"/>
    <property type="match status" value="1"/>
</dbReference>
<protein>
    <submittedName>
        <fullName evidence="3">3-oxoacid CoA-transferase subunit A</fullName>
    </submittedName>
</protein>
<evidence type="ECO:0000313" key="3">
    <source>
        <dbReference type="EMBL" id="RWR54507.1"/>
    </source>
</evidence>
<dbReference type="InterPro" id="IPR004165">
    <property type="entry name" value="CoA_trans_fam_I"/>
</dbReference>
<dbReference type="RefSeq" id="WP_128153976.1">
    <property type="nucleotide sequence ID" value="NZ_JBHSOM010000007.1"/>
</dbReference>
<gene>
    <name evidence="3" type="ORF">EOW66_00095</name>
</gene>
<dbReference type="GO" id="GO:0008410">
    <property type="term" value="F:CoA-transferase activity"/>
    <property type="evidence" value="ECO:0007669"/>
    <property type="project" value="InterPro"/>
</dbReference>
<comment type="similarity">
    <text evidence="1">Belongs to the 3-oxoacid CoA-transferase subunit A family.</text>
</comment>
<sequence>MDKRIATLAEAVAGIEDGATVMIGGFGGSGAPIELIHALIDRFIATGHPKNLTVVNNNAGNGHVGLAALIEQGMVAKLICSFPRSADPKVFTELYLAGQIELELVPQGTLAERIRAGGAGIPAFYTPTSYGTDLAQGKPVEEFDGRPYVRERWLKADVALIKAELGDHYGNLTYRMAARNFNPLMAMAAARTIAQVSRAVAPGGIDPEQVITPGIFVQGLVEVPAPAQEEVLNRANAHYPEVTE</sequence>
<dbReference type="InterPro" id="IPR012792">
    <property type="entry name" value="3-oxoacid_CoA-transf_A"/>
</dbReference>
<reference evidence="3 4" key="1">
    <citation type="submission" date="2019-01" db="EMBL/GenBank/DDBJ databases">
        <title>Sinorhodobacter populi sp. nov. isolated from the symptomatic bark tissue of Populus euramericana canker.</title>
        <authorList>
            <person name="Xu G."/>
        </authorList>
    </citation>
    <scope>NUCLEOTIDE SEQUENCE [LARGE SCALE GENOMIC DNA]</scope>
    <source>
        <strain evidence="3 4">CGMCC 1.12963</strain>
    </source>
</reference>
<dbReference type="NCBIfam" id="TIGR02429">
    <property type="entry name" value="pcaI_scoA_fam"/>
    <property type="match status" value="1"/>
</dbReference>
<proteinExistence type="inferred from homology"/>
<dbReference type="InterPro" id="IPR004163">
    <property type="entry name" value="CoA_transf_BS"/>
</dbReference>
<dbReference type="PANTHER" id="PTHR13707">
    <property type="entry name" value="KETOACID-COENZYME A TRANSFERASE"/>
    <property type="match status" value="1"/>
</dbReference>
<dbReference type="Gene3D" id="3.40.1080.10">
    <property type="entry name" value="Glutaconate Coenzyme A-transferase"/>
    <property type="match status" value="1"/>
</dbReference>
<dbReference type="SUPFAM" id="SSF100950">
    <property type="entry name" value="NagB/RpiA/CoA transferase-like"/>
    <property type="match status" value="1"/>
</dbReference>
<organism evidence="3 4">
    <name type="scientific">Paenirhodobacter huangdaonensis</name>
    <dbReference type="NCBI Taxonomy" id="2501515"/>
    <lineage>
        <taxon>Bacteria</taxon>
        <taxon>Pseudomonadati</taxon>
        <taxon>Pseudomonadota</taxon>
        <taxon>Alphaproteobacteria</taxon>
        <taxon>Rhodobacterales</taxon>
        <taxon>Rhodobacter group</taxon>
        <taxon>Paenirhodobacter</taxon>
    </lineage>
</organism>
<dbReference type="InterPro" id="IPR037171">
    <property type="entry name" value="NagB/RpiA_transferase-like"/>
</dbReference>
<dbReference type="EMBL" id="SAVA01000001">
    <property type="protein sequence ID" value="RWR54507.1"/>
    <property type="molecule type" value="Genomic_DNA"/>
</dbReference>
<keyword evidence="2 3" id="KW-0808">Transferase</keyword>